<evidence type="ECO:0000256" key="2">
    <source>
        <dbReference type="SAM" id="MobiDB-lite"/>
    </source>
</evidence>
<dbReference type="InterPro" id="IPR016024">
    <property type="entry name" value="ARM-type_fold"/>
</dbReference>
<feature type="region of interest" description="Disordered" evidence="2">
    <location>
        <begin position="320"/>
        <end position="375"/>
    </location>
</feature>
<dbReference type="InterPro" id="IPR011989">
    <property type="entry name" value="ARM-like"/>
</dbReference>
<dbReference type="Proteomes" id="UP000694406">
    <property type="component" value="Unplaced"/>
</dbReference>
<dbReference type="Pfam" id="PF13251">
    <property type="entry name" value="DUF4042"/>
    <property type="match status" value="1"/>
</dbReference>
<dbReference type="Gene3D" id="1.25.10.10">
    <property type="entry name" value="Leucine-rich Repeat Variant"/>
    <property type="match status" value="2"/>
</dbReference>
<dbReference type="Pfam" id="PF13513">
    <property type="entry name" value="HEAT_EZ"/>
    <property type="match status" value="1"/>
</dbReference>
<dbReference type="InterPro" id="IPR052107">
    <property type="entry name" value="HEAT6"/>
</dbReference>
<reference evidence="4" key="2">
    <citation type="submission" date="2025-09" db="UniProtKB">
        <authorList>
            <consortium name="Ensembl"/>
        </authorList>
    </citation>
    <scope>IDENTIFICATION</scope>
</reference>
<name>A0A8C5WUJ6_LATLA</name>
<reference evidence="4" key="1">
    <citation type="submission" date="2025-08" db="UniProtKB">
        <authorList>
            <consortium name="Ensembl"/>
        </authorList>
    </citation>
    <scope>IDENTIFICATION</scope>
</reference>
<dbReference type="PANTHER" id="PTHR13366">
    <property type="entry name" value="MALARIA ANTIGEN-RELATED"/>
    <property type="match status" value="1"/>
</dbReference>
<feature type="compositionally biased region" description="Basic and acidic residues" evidence="2">
    <location>
        <begin position="360"/>
        <end position="375"/>
    </location>
</feature>
<evidence type="ECO:0000313" key="5">
    <source>
        <dbReference type="Proteomes" id="UP000694406"/>
    </source>
</evidence>
<evidence type="ECO:0000259" key="3">
    <source>
        <dbReference type="Pfam" id="PF13251"/>
    </source>
</evidence>
<sequence length="1181" mass="130230">MAAEACMARGDSAAGTAAAAEPNPAWAESGLCLQRYLARFKALRLAPDPSQVPGGENAGSRRPELHLLFDELMSETCGPGGAAPWGPKPEDICELIVQACKLVQLNQEHLVNKVGQLIHQLLNRFQVALDEESLNYLLPYFISALRKCSTWTHIEILQALAASVYNNGHKCQKYLPDLLGENGLLIQFSSPAETDPEKKRAAIHSMANLCLSLPGQPYLEESYREICFQAFLTILQSSKETEVDDITFCMLLQNALKGMQLLLNGGKMRLTQTDHLGSLLAMLKKCMFHGLPGINIEMPTILYPALLPQYDSRSPIEQEKLEQNSVKLKGNRRKKPKGKAKKGKLEEEGVKEQTGGAEGSRVEKPSLKDELSQDQDSKMTNWAFSDKYPSLAKERLSSHAFSWKRISSSDSEFSDAEGGMQSKTRSFQAKVRQGALTCFLSAVKSIEKKVLYGYWSAFISDEPGIGSPQTVSLMTIALKDPSPKTRACAFQVLSAILEGSKQFLSIAEDAIDHKRAFTPFSVSIASSIRELHRCMLLALVAESSSQTLTQIIKCLANLVSNVPYNRLKPGLLSRVWNQIKPYIKHKDVNVRVSSLTLLGSIVSAQAPLPEVCLLLQQPVSLGMSNGIPALLLRSGAPEWRREPFLVSGESSLALEKTTTEPCWLLRLCISLAVLPREDCYLDSDTTCLSTVSTYEPSPVRLEALQVLALLVKGYFILAQSCLLELGEVACKCMEEADPSLQLHGAKLLDELGVGIIQQCKPDLVADQRVPIDLVVTFWTRMLNGPLPAALQNAEHPTLQTSTCDALSSILPEAFSRLPDNKQILCITILLGLSHSENPLVKAAASRALGVYIVFPCLRQDVMFVTDMANTVLNSLGDHSPNVRAKAAWSLGNLTDTLIINKELMGQSFQDEFSDLLLLKMLQSATEASKDKDKVKSNAVRALGNLLHFLQPSHITSPKFSQPIEESIHALTSTVQSDATMKVRWNACYALGNVFKNPALPLGEAPWTGKAYDALTSAVKSCKNFKVRIKSATALSVPSERRHYGTPKQFSQIWDALVTALQRSENAEDFLEFKYSASLRMQLCHTLLHLLSLAEETDLPDIRKTMLEQGEIIRLYMLQYMKSGAEGEEAGTGESIPERDKTLKKAIEHVRRLEEASVKRGVLAYLEDLLKTHTCSTEFTKA</sequence>
<organism evidence="4 5">
    <name type="scientific">Laticauda laticaudata</name>
    <name type="common">Blue-ringed sea krait</name>
    <name type="synonym">Blue-lipped sea krait</name>
    <dbReference type="NCBI Taxonomy" id="8630"/>
    <lineage>
        <taxon>Eukaryota</taxon>
        <taxon>Metazoa</taxon>
        <taxon>Chordata</taxon>
        <taxon>Craniata</taxon>
        <taxon>Vertebrata</taxon>
        <taxon>Euteleostomi</taxon>
        <taxon>Lepidosauria</taxon>
        <taxon>Squamata</taxon>
        <taxon>Bifurcata</taxon>
        <taxon>Unidentata</taxon>
        <taxon>Episquamata</taxon>
        <taxon>Toxicofera</taxon>
        <taxon>Serpentes</taxon>
        <taxon>Colubroidea</taxon>
        <taxon>Elapidae</taxon>
        <taxon>Laticaudinae</taxon>
        <taxon>Laticauda</taxon>
    </lineage>
</organism>
<protein>
    <recommendedName>
        <fullName evidence="1">HEAT repeat-containing protein 6</fullName>
    </recommendedName>
</protein>
<feature type="domain" description="DUF4042" evidence="3">
    <location>
        <begin position="430"/>
        <end position="611"/>
    </location>
</feature>
<dbReference type="GeneTree" id="ENSGT00390000016675"/>
<evidence type="ECO:0000313" key="4">
    <source>
        <dbReference type="Ensembl" id="ENSLLTP00000014050.1"/>
    </source>
</evidence>
<dbReference type="PANTHER" id="PTHR13366:SF0">
    <property type="entry name" value="HEAT REPEAT-CONTAINING PROTEIN 6"/>
    <property type="match status" value="1"/>
</dbReference>
<dbReference type="Ensembl" id="ENSLLTT00000014603.1">
    <property type="protein sequence ID" value="ENSLLTP00000014050.1"/>
    <property type="gene ID" value="ENSLLTG00000010772.1"/>
</dbReference>
<proteinExistence type="predicted"/>
<keyword evidence="5" id="KW-1185">Reference proteome</keyword>
<feature type="compositionally biased region" description="Basic residues" evidence="2">
    <location>
        <begin position="329"/>
        <end position="342"/>
    </location>
</feature>
<dbReference type="SUPFAM" id="SSF48371">
    <property type="entry name" value="ARM repeat"/>
    <property type="match status" value="2"/>
</dbReference>
<gene>
    <name evidence="4" type="primary">HEATR6</name>
</gene>
<accession>A0A8C5WUJ6</accession>
<dbReference type="InterPro" id="IPR025283">
    <property type="entry name" value="DUF4042"/>
</dbReference>
<dbReference type="AlphaFoldDB" id="A0A8C5WUJ6"/>
<evidence type="ECO:0000256" key="1">
    <source>
        <dbReference type="ARBA" id="ARBA00015263"/>
    </source>
</evidence>